<dbReference type="Proteomes" id="UP000317429">
    <property type="component" value="Chromosome"/>
</dbReference>
<comment type="catalytic activity">
    <reaction evidence="2">
        <text>2 GTP = 3',3'-c-di-GMP + 2 diphosphate</text>
        <dbReference type="Rhea" id="RHEA:24898"/>
        <dbReference type="ChEBI" id="CHEBI:33019"/>
        <dbReference type="ChEBI" id="CHEBI:37565"/>
        <dbReference type="ChEBI" id="CHEBI:58805"/>
        <dbReference type="EC" id="2.7.7.65"/>
    </reaction>
</comment>
<proteinExistence type="predicted"/>
<dbReference type="EMBL" id="CP036291">
    <property type="protein sequence ID" value="QDU89998.1"/>
    <property type="molecule type" value="Genomic_DNA"/>
</dbReference>
<dbReference type="InterPro" id="IPR043128">
    <property type="entry name" value="Rev_trsase/Diguanyl_cyclase"/>
</dbReference>
<evidence type="ECO:0000256" key="1">
    <source>
        <dbReference type="ARBA" id="ARBA00012528"/>
    </source>
</evidence>
<dbReference type="OrthoDB" id="9762141at2"/>
<dbReference type="SMART" id="SM00267">
    <property type="entry name" value="GGDEF"/>
    <property type="match status" value="1"/>
</dbReference>
<dbReference type="PROSITE" id="PS50887">
    <property type="entry name" value="GGDEF"/>
    <property type="match status" value="1"/>
</dbReference>
<dbReference type="EC" id="2.7.7.65" evidence="1"/>
<dbReference type="CDD" id="cd01949">
    <property type="entry name" value="GGDEF"/>
    <property type="match status" value="1"/>
</dbReference>
<evidence type="ECO:0000313" key="4">
    <source>
        <dbReference type="EMBL" id="QDU89998.1"/>
    </source>
</evidence>
<protein>
    <recommendedName>
        <fullName evidence="1">diguanylate cyclase</fullName>
        <ecNumber evidence="1">2.7.7.65</ecNumber>
    </recommendedName>
</protein>
<name>A0A518DEU3_9BACT</name>
<dbReference type="GO" id="GO:0052621">
    <property type="term" value="F:diguanylate cyclase activity"/>
    <property type="evidence" value="ECO:0007669"/>
    <property type="project" value="UniProtKB-EC"/>
</dbReference>
<dbReference type="GO" id="GO:0005886">
    <property type="term" value="C:plasma membrane"/>
    <property type="evidence" value="ECO:0007669"/>
    <property type="project" value="TreeGrafter"/>
</dbReference>
<dbReference type="GO" id="GO:1902201">
    <property type="term" value="P:negative regulation of bacterial-type flagellum-dependent cell motility"/>
    <property type="evidence" value="ECO:0007669"/>
    <property type="project" value="TreeGrafter"/>
</dbReference>
<dbReference type="Gene3D" id="3.30.70.270">
    <property type="match status" value="1"/>
</dbReference>
<dbReference type="NCBIfam" id="TIGR00254">
    <property type="entry name" value="GGDEF"/>
    <property type="match status" value="1"/>
</dbReference>
<organism evidence="4 5">
    <name type="scientific">Pirellulimonas nuda</name>
    <dbReference type="NCBI Taxonomy" id="2528009"/>
    <lineage>
        <taxon>Bacteria</taxon>
        <taxon>Pseudomonadati</taxon>
        <taxon>Planctomycetota</taxon>
        <taxon>Planctomycetia</taxon>
        <taxon>Pirellulales</taxon>
        <taxon>Lacipirellulaceae</taxon>
        <taxon>Pirellulimonas</taxon>
    </lineage>
</organism>
<keyword evidence="4" id="KW-0808">Transferase</keyword>
<reference evidence="4 5" key="1">
    <citation type="submission" date="2019-02" db="EMBL/GenBank/DDBJ databases">
        <title>Deep-cultivation of Planctomycetes and their phenomic and genomic characterization uncovers novel biology.</title>
        <authorList>
            <person name="Wiegand S."/>
            <person name="Jogler M."/>
            <person name="Boedeker C."/>
            <person name="Pinto D."/>
            <person name="Vollmers J."/>
            <person name="Rivas-Marin E."/>
            <person name="Kohn T."/>
            <person name="Peeters S.H."/>
            <person name="Heuer A."/>
            <person name="Rast P."/>
            <person name="Oberbeckmann S."/>
            <person name="Bunk B."/>
            <person name="Jeske O."/>
            <person name="Meyerdierks A."/>
            <person name="Storesund J.E."/>
            <person name="Kallscheuer N."/>
            <person name="Luecker S."/>
            <person name="Lage O.M."/>
            <person name="Pohl T."/>
            <person name="Merkel B.J."/>
            <person name="Hornburger P."/>
            <person name="Mueller R.-W."/>
            <person name="Bruemmer F."/>
            <person name="Labrenz M."/>
            <person name="Spormann A.M."/>
            <person name="Op den Camp H."/>
            <person name="Overmann J."/>
            <person name="Amann R."/>
            <person name="Jetten M.S.M."/>
            <person name="Mascher T."/>
            <person name="Medema M.H."/>
            <person name="Devos D.P."/>
            <person name="Kaster A.-K."/>
            <person name="Ovreas L."/>
            <person name="Rohde M."/>
            <person name="Galperin M.Y."/>
            <person name="Jogler C."/>
        </authorList>
    </citation>
    <scope>NUCLEOTIDE SEQUENCE [LARGE SCALE GENOMIC DNA]</scope>
    <source>
        <strain evidence="4 5">Pla175</strain>
    </source>
</reference>
<dbReference type="PANTHER" id="PTHR45138">
    <property type="entry name" value="REGULATORY COMPONENTS OF SENSORY TRANSDUCTION SYSTEM"/>
    <property type="match status" value="1"/>
</dbReference>
<gene>
    <name evidence="4" type="primary">dosC</name>
    <name evidence="4" type="ORF">Pla175_33970</name>
</gene>
<evidence type="ECO:0000313" key="5">
    <source>
        <dbReference type="Proteomes" id="UP000317429"/>
    </source>
</evidence>
<dbReference type="InterPro" id="IPR029787">
    <property type="entry name" value="Nucleotide_cyclase"/>
</dbReference>
<feature type="domain" description="GGDEF" evidence="3">
    <location>
        <begin position="130"/>
        <end position="257"/>
    </location>
</feature>
<dbReference type="InterPro" id="IPR000160">
    <property type="entry name" value="GGDEF_dom"/>
</dbReference>
<dbReference type="PANTHER" id="PTHR45138:SF9">
    <property type="entry name" value="DIGUANYLATE CYCLASE DGCM-RELATED"/>
    <property type="match status" value="1"/>
</dbReference>
<evidence type="ECO:0000256" key="2">
    <source>
        <dbReference type="ARBA" id="ARBA00034247"/>
    </source>
</evidence>
<dbReference type="GO" id="GO:0043709">
    <property type="term" value="P:cell adhesion involved in single-species biofilm formation"/>
    <property type="evidence" value="ECO:0007669"/>
    <property type="project" value="TreeGrafter"/>
</dbReference>
<dbReference type="SUPFAM" id="SSF55073">
    <property type="entry name" value="Nucleotide cyclase"/>
    <property type="match status" value="1"/>
</dbReference>
<dbReference type="RefSeq" id="WP_145287634.1">
    <property type="nucleotide sequence ID" value="NZ_CP036291.1"/>
</dbReference>
<keyword evidence="5" id="KW-1185">Reference proteome</keyword>
<dbReference type="Pfam" id="PF00990">
    <property type="entry name" value="GGDEF"/>
    <property type="match status" value="1"/>
</dbReference>
<dbReference type="KEGG" id="pnd:Pla175_33970"/>
<dbReference type="InterPro" id="IPR050469">
    <property type="entry name" value="Diguanylate_Cyclase"/>
</dbReference>
<keyword evidence="4" id="KW-0548">Nucleotidyltransferase</keyword>
<dbReference type="AlphaFoldDB" id="A0A518DEU3"/>
<evidence type="ECO:0000259" key="3">
    <source>
        <dbReference type="PROSITE" id="PS50887"/>
    </source>
</evidence>
<sequence length="257" mass="27159">MNHDDQQRLSALEALAAISSDLVAVSCVHPPARLIASTPGFDAWMAQRGVGLEVLLKSTASDGPDPLESDGWRLETRAVDGDPSLRAIRVVSADASGVIPPPTIDSVSGVAARASLDQQISRWFARAGASPFALVFVDINAFKAVNDHHGHLAGDDCLRQIATQLTESVRDSDFVGRYGGDEFVVLLAGVTTAQELHPLVDRLRKAVSASETASDGESQVAASVGAALSSEGYGSARDLLAAADRRMYDEKRGSRPR</sequence>
<accession>A0A518DEU3</accession>